<dbReference type="Proteomes" id="UP000663722">
    <property type="component" value="Chromosome"/>
</dbReference>
<accession>A0A975BMX3</accession>
<dbReference type="KEGG" id="dmm:dnm_042590"/>
<reference evidence="1" key="1">
    <citation type="journal article" date="2021" name="Microb. Physiol.">
        <title>Proteogenomic Insights into the Physiology of Marine, Sulfate-Reducing, Filamentous Desulfonema limicola and Desulfonema magnum.</title>
        <authorList>
            <person name="Schnaars V."/>
            <person name="Wohlbrand L."/>
            <person name="Scheve S."/>
            <person name="Hinrichs C."/>
            <person name="Reinhardt R."/>
            <person name="Rabus R."/>
        </authorList>
    </citation>
    <scope>NUCLEOTIDE SEQUENCE</scope>
    <source>
        <strain evidence="1">4be13</strain>
    </source>
</reference>
<gene>
    <name evidence="1" type="ORF">dnm_042590</name>
</gene>
<keyword evidence="2" id="KW-1185">Reference proteome</keyword>
<proteinExistence type="predicted"/>
<dbReference type="AlphaFoldDB" id="A0A975BMX3"/>
<sequence length="42" mass="4754">MSDDHFSPPMSCLLFLPMRGYEVRDNPHNLTGKDVISPHEGL</sequence>
<organism evidence="1 2">
    <name type="scientific">Desulfonema magnum</name>
    <dbReference type="NCBI Taxonomy" id="45655"/>
    <lineage>
        <taxon>Bacteria</taxon>
        <taxon>Pseudomonadati</taxon>
        <taxon>Thermodesulfobacteriota</taxon>
        <taxon>Desulfobacteria</taxon>
        <taxon>Desulfobacterales</taxon>
        <taxon>Desulfococcaceae</taxon>
        <taxon>Desulfonema</taxon>
    </lineage>
</organism>
<name>A0A975BMX3_9BACT</name>
<evidence type="ECO:0000313" key="1">
    <source>
        <dbReference type="EMBL" id="QTA88217.1"/>
    </source>
</evidence>
<protein>
    <submittedName>
        <fullName evidence="1">Uncharacterized protein</fullName>
    </submittedName>
</protein>
<evidence type="ECO:0000313" key="2">
    <source>
        <dbReference type="Proteomes" id="UP000663722"/>
    </source>
</evidence>
<dbReference type="EMBL" id="CP061800">
    <property type="protein sequence ID" value="QTA88217.1"/>
    <property type="molecule type" value="Genomic_DNA"/>
</dbReference>